<reference evidence="2 3" key="1">
    <citation type="submission" date="2024-11" db="EMBL/GenBank/DDBJ databases">
        <title>Chromosome-level genome assembly of Eucalyptus globulus Labill. provides insights into its genome evolution.</title>
        <authorList>
            <person name="Li X."/>
        </authorList>
    </citation>
    <scope>NUCLEOTIDE SEQUENCE [LARGE SCALE GENOMIC DNA]</scope>
    <source>
        <strain evidence="2">CL2024</strain>
        <tissue evidence="2">Fresh tender leaves</tissue>
    </source>
</reference>
<dbReference type="PANTHER" id="PTHR34962:SF1">
    <property type="entry name" value="EMBRYO DEFECTIVE 1703-RELATED"/>
    <property type="match status" value="1"/>
</dbReference>
<dbReference type="Proteomes" id="UP001634007">
    <property type="component" value="Unassembled WGS sequence"/>
</dbReference>
<feature type="region of interest" description="Disordered" evidence="1">
    <location>
        <begin position="427"/>
        <end position="446"/>
    </location>
</feature>
<evidence type="ECO:0000313" key="3">
    <source>
        <dbReference type="Proteomes" id="UP001634007"/>
    </source>
</evidence>
<evidence type="ECO:0000313" key="2">
    <source>
        <dbReference type="EMBL" id="KAL3743643.1"/>
    </source>
</evidence>
<comment type="caution">
    <text evidence="2">The sequence shown here is derived from an EMBL/GenBank/DDBJ whole genome shotgun (WGS) entry which is preliminary data.</text>
</comment>
<dbReference type="EMBL" id="JBJKBG010000004">
    <property type="protein sequence ID" value="KAL3743643.1"/>
    <property type="molecule type" value="Genomic_DNA"/>
</dbReference>
<feature type="compositionally biased region" description="Basic residues" evidence="1">
    <location>
        <begin position="1135"/>
        <end position="1154"/>
    </location>
</feature>
<feature type="region of interest" description="Disordered" evidence="1">
    <location>
        <begin position="1132"/>
        <end position="1154"/>
    </location>
</feature>
<protein>
    <submittedName>
        <fullName evidence="2">Uncharacterized protein</fullName>
    </submittedName>
</protein>
<keyword evidence="3" id="KW-1185">Reference proteome</keyword>
<accession>A0ABD3KW34</accession>
<gene>
    <name evidence="2" type="ORF">ACJRO7_018848</name>
</gene>
<sequence>MDSPFPFLRTPAAAASSAAAPLLFVPKSSIASWNRRPPRTLRVPSSRFIGRAPSSPPPLCLPFSSSRRLPVAVAALSDRRAKRRRNHLREKLLHDQKVRRPDLTFDGILESDALLESGSREDVPFDCGDGVAGLVESKRGVLGESVLWSRLENWVDQYKNDLDLWGVGSTPIFTVFQDSDGNVKRVAVDEDEILRRSRVVLPEHEGSSEGNSKIARARGLAREMESGSNVIPRNSSVAKFVVADAESGFVSTVPNPPLHSALRAKVLGAGTMVLCGVFVLSTVKWFFALRKREVQFTQLEKEMMRRKMKARKERESLEKGHLEIVREASETPNILMQRPHLDKHGLAASIQQAKTSSGELAEHKQDCSNLVDGLAVGFDGKIKEIRELAKRARETEGRESSVIRGYEQEKQGKELLSSVKESIKQHDEDGVSSPVNHHAHARGSMPANESYVISTAEPKRNIDGSHNGSLAERNGDIIASNVSAMGDYNDTGSCRQDKATECISDLTSARKIQSLDALGGEVHRENAVRRKPKIIRSVTEATEYLSNKFGIQEGEDVKEKDLGESEINSSLRETTNISEQSARVGMSGETPDSMVNANIHGDMITEESQSIPEMVDNMASHGEERGAYDVRNSLTSQKHEANGLTSEADTSEKSQNWIEENFNVVEPILGKIGDGFRNNYVTAREKVNQHLDASIDLIELHLIEDNGELEWMKDDNLREIVFQVRENELTGKDPFYSMDAEDKRAFFAGLEKKVEKVNEELLKVHEYLHSNIENLDYGADGISIYDPVEKIIPRWKEPPVERKPDFVNGHLKEKKVSMTGETQVSPLMKKDEKNSVDNSAGSQGNGNATSSLTVNSVNNIQSKDPKKTKILIEGSDGSVRTGKKSGKEYWQHTKKWSRGFLDSYNAETDPEVKSVMKDIGKDLDRWITEKEIQEAAELMDKLPERNKEYIGKKLNKLKREMELFGPQAVVSKYREYAEDKDEDYLWWLDLPHVLCIELYTHQNGEQKVGFYSLEMAADLELEPKPHHVIAFEDAGDCKNLCYIIQAHMDMLENGQAFIVPLPPKDAFREAKANGFGVTVVRKGEIQLNVDQPLEEVEEQITEIGSKIYHDKIMQERSVDIGALMTGVFGANSNPSKRRRLKWARKKPSRNRKTK</sequence>
<organism evidence="2 3">
    <name type="scientific">Eucalyptus globulus</name>
    <name type="common">Tasmanian blue gum</name>
    <dbReference type="NCBI Taxonomy" id="34317"/>
    <lineage>
        <taxon>Eukaryota</taxon>
        <taxon>Viridiplantae</taxon>
        <taxon>Streptophyta</taxon>
        <taxon>Embryophyta</taxon>
        <taxon>Tracheophyta</taxon>
        <taxon>Spermatophyta</taxon>
        <taxon>Magnoliopsida</taxon>
        <taxon>eudicotyledons</taxon>
        <taxon>Gunneridae</taxon>
        <taxon>Pentapetalae</taxon>
        <taxon>rosids</taxon>
        <taxon>malvids</taxon>
        <taxon>Myrtales</taxon>
        <taxon>Myrtaceae</taxon>
        <taxon>Myrtoideae</taxon>
        <taxon>Eucalypteae</taxon>
        <taxon>Eucalyptus</taxon>
    </lineage>
</organism>
<evidence type="ECO:0000256" key="1">
    <source>
        <dbReference type="SAM" id="MobiDB-lite"/>
    </source>
</evidence>
<feature type="compositionally biased region" description="Polar residues" evidence="1">
    <location>
        <begin position="836"/>
        <end position="862"/>
    </location>
</feature>
<proteinExistence type="predicted"/>
<name>A0ABD3KW34_EUCGL</name>
<dbReference type="AlphaFoldDB" id="A0ABD3KW34"/>
<feature type="region of interest" description="Disordered" evidence="1">
    <location>
        <begin position="813"/>
        <end position="886"/>
    </location>
</feature>
<dbReference type="PANTHER" id="PTHR34962">
    <property type="entry name" value="EMBRYO DEFECTIVE 1703-RELATED"/>
    <property type="match status" value="1"/>
</dbReference>